<dbReference type="GO" id="GO:0016747">
    <property type="term" value="F:acyltransferase activity, transferring groups other than amino-acyl groups"/>
    <property type="evidence" value="ECO:0007669"/>
    <property type="project" value="UniProtKB-ARBA"/>
</dbReference>
<dbReference type="Gene3D" id="3.30.559.10">
    <property type="entry name" value="Chloramphenicol acetyltransferase-like domain"/>
    <property type="match status" value="1"/>
</dbReference>
<feature type="compositionally biased region" description="Low complexity" evidence="3">
    <location>
        <begin position="148"/>
        <end position="157"/>
    </location>
</feature>
<evidence type="ECO:0000256" key="3">
    <source>
        <dbReference type="SAM" id="MobiDB-lite"/>
    </source>
</evidence>
<evidence type="ECO:0000256" key="1">
    <source>
        <dbReference type="ARBA" id="ARBA00022679"/>
    </source>
</evidence>
<keyword evidence="2" id="KW-0012">Acyltransferase</keyword>
<keyword evidence="1" id="KW-0808">Transferase</keyword>
<dbReference type="EMBL" id="LR862139">
    <property type="protein sequence ID" value="CAD1818997.1"/>
    <property type="molecule type" value="Genomic_DNA"/>
</dbReference>
<protein>
    <submittedName>
        <fullName evidence="4">Uncharacterized protein</fullName>
    </submittedName>
</protein>
<dbReference type="InterPro" id="IPR023213">
    <property type="entry name" value="CAT-like_dom_sf"/>
</dbReference>
<feature type="region of interest" description="Disordered" evidence="3">
    <location>
        <begin position="98"/>
        <end position="157"/>
    </location>
</feature>
<feature type="compositionally biased region" description="Low complexity" evidence="3">
    <location>
        <begin position="119"/>
        <end position="131"/>
    </location>
</feature>
<dbReference type="AlphaFoldDB" id="A0A6V7NKC4"/>
<dbReference type="Pfam" id="PF02458">
    <property type="entry name" value="Transferase"/>
    <property type="match status" value="1"/>
</dbReference>
<reference evidence="4" key="1">
    <citation type="submission" date="2020-07" db="EMBL/GenBank/DDBJ databases">
        <authorList>
            <person name="Lin J."/>
        </authorList>
    </citation>
    <scope>NUCLEOTIDE SEQUENCE</scope>
</reference>
<proteinExistence type="predicted"/>
<evidence type="ECO:0000256" key="2">
    <source>
        <dbReference type="ARBA" id="ARBA00023315"/>
    </source>
</evidence>
<dbReference type="PANTHER" id="PTHR31625">
    <property type="match status" value="1"/>
</dbReference>
<feature type="region of interest" description="Disordered" evidence="3">
    <location>
        <begin position="342"/>
        <end position="365"/>
    </location>
</feature>
<accession>A0A6V7NKC4</accession>
<evidence type="ECO:0000313" key="4">
    <source>
        <dbReference type="EMBL" id="CAD1818997.1"/>
    </source>
</evidence>
<dbReference type="InterPro" id="IPR051504">
    <property type="entry name" value="Plant_metabolite_acyltrans"/>
</dbReference>
<organism evidence="4">
    <name type="scientific">Ananas comosus var. bracteatus</name>
    <name type="common">red pineapple</name>
    <dbReference type="NCBI Taxonomy" id="296719"/>
    <lineage>
        <taxon>Eukaryota</taxon>
        <taxon>Viridiplantae</taxon>
        <taxon>Streptophyta</taxon>
        <taxon>Embryophyta</taxon>
        <taxon>Tracheophyta</taxon>
        <taxon>Spermatophyta</taxon>
        <taxon>Magnoliopsida</taxon>
        <taxon>Liliopsida</taxon>
        <taxon>Poales</taxon>
        <taxon>Bromeliaceae</taxon>
        <taxon>Bromelioideae</taxon>
        <taxon>Ananas</taxon>
    </lineage>
</organism>
<name>A0A6V7NKC4_ANACO</name>
<gene>
    <name evidence="4" type="ORF">CB5_LOCUS2208</name>
</gene>
<sequence>MAPPPPPPPSPPLMVKLRTVETCGVSPPEGSVPPTAVPLTFFDVFFLHARPMERLFFYPFPHPTSHFLSSFLPSLKSSLSLSLRSFFPLASLLRPSPAPPPLPTASSSSTPTPPPPASSSPSRSASATAAAVDFSTASQGPAARRRPAPALVPRLAPPDSAGSQPLLAVQVTVFPHHGVVVGTTMHHAACDGSSYTLFRQTWAAAARWSSGDISLYAHPSARRRPVPRPRSSRTVLAFLQNSRRQVPHPGARILPCRRSSRVIHYQKQPHQSPKSGFPVLDSGGNLRLYVDQLRPGERTGEKKRQGISCNSCGLPQPDAAPAPCGVLRKLHRAVLRRGGGRRPIWSERAHGGRGSHRQSHKECGERRIRRRREKWLETIRGLPAEAILTGAGSHRFGVYDTDFGGGGRRTWTSPPSRGRAWSRWRRAARRREGWRLGWHFPEIRWICSRFTLRKALAVWMVECKFS</sequence>